<evidence type="ECO:0000259" key="17">
    <source>
        <dbReference type="PROSITE" id="PS50127"/>
    </source>
</evidence>
<keyword evidence="3" id="KW-0808">Transferase</keyword>
<keyword evidence="5" id="KW-0547">Nucleotide-binding</keyword>
<evidence type="ECO:0000256" key="4">
    <source>
        <dbReference type="ARBA" id="ARBA00022692"/>
    </source>
</evidence>
<dbReference type="EC" id="2.3.2.23" evidence="2"/>
<dbReference type="Gene3D" id="3.10.110.10">
    <property type="entry name" value="Ubiquitin Conjugating Enzyme"/>
    <property type="match status" value="1"/>
</dbReference>
<evidence type="ECO:0000256" key="2">
    <source>
        <dbReference type="ARBA" id="ARBA00012486"/>
    </source>
</evidence>
<feature type="compositionally biased region" description="Low complexity" evidence="15">
    <location>
        <begin position="209"/>
        <end position="225"/>
    </location>
</feature>
<feature type="region of interest" description="Disordered" evidence="15">
    <location>
        <begin position="208"/>
        <end position="238"/>
    </location>
</feature>
<evidence type="ECO:0000256" key="3">
    <source>
        <dbReference type="ARBA" id="ARBA00022679"/>
    </source>
</evidence>
<dbReference type="GO" id="GO:0036503">
    <property type="term" value="P:ERAD pathway"/>
    <property type="evidence" value="ECO:0007669"/>
    <property type="project" value="EnsemblFungi"/>
</dbReference>
<dbReference type="SUPFAM" id="SSF54495">
    <property type="entry name" value="UBC-like"/>
    <property type="match status" value="1"/>
</dbReference>
<dbReference type="InterPro" id="IPR016135">
    <property type="entry name" value="UBQ-conjugating_enzyme/RWD"/>
</dbReference>
<dbReference type="GO" id="GO:0061631">
    <property type="term" value="F:ubiquitin conjugating enzyme activity"/>
    <property type="evidence" value="ECO:0007669"/>
    <property type="project" value="UniProtKB-EC"/>
</dbReference>
<dbReference type="Proteomes" id="UP000094236">
    <property type="component" value="Unassembled WGS sequence"/>
</dbReference>
<evidence type="ECO:0000256" key="16">
    <source>
        <dbReference type="SAM" id="Phobius"/>
    </source>
</evidence>
<comment type="subcellular location">
    <subcellularLocation>
        <location evidence="1">Endoplasmic reticulum membrane</location>
    </subcellularLocation>
</comment>
<feature type="compositionally biased region" description="Basic and acidic residues" evidence="15">
    <location>
        <begin position="226"/>
        <end position="238"/>
    </location>
</feature>
<evidence type="ECO:0000256" key="12">
    <source>
        <dbReference type="ARBA" id="ARBA00041570"/>
    </source>
</evidence>
<evidence type="ECO:0000313" key="18">
    <source>
        <dbReference type="EMBL" id="ODV96424.1"/>
    </source>
</evidence>
<keyword evidence="19" id="KW-1185">Reference proteome</keyword>
<evidence type="ECO:0000256" key="7">
    <source>
        <dbReference type="ARBA" id="ARBA00022824"/>
    </source>
</evidence>
<evidence type="ECO:0000256" key="9">
    <source>
        <dbReference type="ARBA" id="ARBA00022989"/>
    </source>
</evidence>
<dbReference type="GO" id="GO:0005524">
    <property type="term" value="F:ATP binding"/>
    <property type="evidence" value="ECO:0007669"/>
    <property type="project" value="UniProtKB-KW"/>
</dbReference>
<evidence type="ECO:0000256" key="11">
    <source>
        <dbReference type="ARBA" id="ARBA00039885"/>
    </source>
</evidence>
<dbReference type="GO" id="GO:0005789">
    <property type="term" value="C:endoplasmic reticulum membrane"/>
    <property type="evidence" value="ECO:0007669"/>
    <property type="project" value="UniProtKB-SubCell"/>
</dbReference>
<organism evidence="18 19">
    <name type="scientific">Pachysolen tannophilus NRRL Y-2460</name>
    <dbReference type="NCBI Taxonomy" id="669874"/>
    <lineage>
        <taxon>Eukaryota</taxon>
        <taxon>Fungi</taxon>
        <taxon>Dikarya</taxon>
        <taxon>Ascomycota</taxon>
        <taxon>Saccharomycotina</taxon>
        <taxon>Pichiomycetes</taxon>
        <taxon>Pachysolenaceae</taxon>
        <taxon>Pachysolen</taxon>
    </lineage>
</organism>
<accession>A0A1E4TXG5</accession>
<dbReference type="OrthoDB" id="1158011at2759"/>
<dbReference type="InterPro" id="IPR050113">
    <property type="entry name" value="Ub_conjugating_enzyme"/>
</dbReference>
<sequence length="265" mass="30198">MASKQSQKRLAKEYKAIQSNPPQYIIAKPSEENILEWHYIISGPPDTPYFNGQYHGTLHFPSEYPFKPPSIMMVTPNGRFKTNTRLCLSMSDFHPDTWNPSWSVSTILVGLLSFMTGDEATTGAIRTDDDFKKNCALNSLMYNITKNNLFIKNFPELIEKNRQIIKQRHEQDAKNLQERLNKFQGIQGNLNNTTASTTSIINKRKPSINTTTGVASSNNNNSVNTNKEDKIRTEDRNQTKEEGTSIVLITLVIALIVIVSYWFLY</sequence>
<evidence type="ECO:0000256" key="14">
    <source>
        <dbReference type="ARBA" id="ARBA00042191"/>
    </source>
</evidence>
<keyword evidence="7" id="KW-0256">Endoplasmic reticulum</keyword>
<evidence type="ECO:0000256" key="8">
    <source>
        <dbReference type="ARBA" id="ARBA00022840"/>
    </source>
</evidence>
<dbReference type="SMART" id="SM00212">
    <property type="entry name" value="UBCc"/>
    <property type="match status" value="1"/>
</dbReference>
<dbReference type="InterPro" id="IPR000608">
    <property type="entry name" value="UBC"/>
</dbReference>
<feature type="domain" description="UBC core" evidence="17">
    <location>
        <begin position="5"/>
        <end position="163"/>
    </location>
</feature>
<evidence type="ECO:0000313" key="19">
    <source>
        <dbReference type="Proteomes" id="UP000094236"/>
    </source>
</evidence>
<reference evidence="19" key="1">
    <citation type="submission" date="2016-05" db="EMBL/GenBank/DDBJ databases">
        <title>Comparative genomics of biotechnologically important yeasts.</title>
        <authorList>
            <consortium name="DOE Joint Genome Institute"/>
            <person name="Riley R."/>
            <person name="Haridas S."/>
            <person name="Wolfe K.H."/>
            <person name="Lopes M.R."/>
            <person name="Hittinger C.T."/>
            <person name="Goker M."/>
            <person name="Salamov A."/>
            <person name="Wisecaver J."/>
            <person name="Long T.M."/>
            <person name="Aerts A.L."/>
            <person name="Barry K."/>
            <person name="Choi C."/>
            <person name="Clum A."/>
            <person name="Coughlan A.Y."/>
            <person name="Deshpande S."/>
            <person name="Douglass A.P."/>
            <person name="Hanson S.J."/>
            <person name="Klenk H.-P."/>
            <person name="Labutti K."/>
            <person name="Lapidus A."/>
            <person name="Lindquist E."/>
            <person name="Lipzen A."/>
            <person name="Meier-Kolthoff J.P."/>
            <person name="Ohm R.A."/>
            <person name="Otillar R.P."/>
            <person name="Pangilinan J."/>
            <person name="Peng Y."/>
            <person name="Rokas A."/>
            <person name="Rosa C.A."/>
            <person name="Scheuner C."/>
            <person name="Sibirny A.A."/>
            <person name="Slot J.C."/>
            <person name="Stielow J.B."/>
            <person name="Sun H."/>
            <person name="Kurtzman C.P."/>
            <person name="Blackwell M."/>
            <person name="Grigoriev I.V."/>
            <person name="Jeffries T.W."/>
        </authorList>
    </citation>
    <scope>NUCLEOTIDE SEQUENCE [LARGE SCALE GENOMIC DNA]</scope>
    <source>
        <strain evidence="19">NRRL Y-2460</strain>
    </source>
</reference>
<gene>
    <name evidence="18" type="ORF">PACTADRAFT_49775</name>
</gene>
<keyword evidence="8" id="KW-0067">ATP-binding</keyword>
<keyword evidence="9 16" id="KW-1133">Transmembrane helix</keyword>
<name>A0A1E4TXG5_PACTA</name>
<evidence type="ECO:0000256" key="6">
    <source>
        <dbReference type="ARBA" id="ARBA00022786"/>
    </source>
</evidence>
<keyword evidence="6" id="KW-0833">Ubl conjugation pathway</keyword>
<dbReference type="PANTHER" id="PTHR24067">
    <property type="entry name" value="UBIQUITIN-CONJUGATING ENZYME E2"/>
    <property type="match status" value="1"/>
</dbReference>
<dbReference type="GO" id="GO:0000209">
    <property type="term" value="P:protein polyubiquitination"/>
    <property type="evidence" value="ECO:0007669"/>
    <property type="project" value="EnsemblFungi"/>
</dbReference>
<feature type="transmembrane region" description="Helical" evidence="16">
    <location>
        <begin position="246"/>
        <end position="264"/>
    </location>
</feature>
<keyword evidence="10 16" id="KW-0472">Membrane</keyword>
<evidence type="ECO:0000256" key="13">
    <source>
        <dbReference type="ARBA" id="ARBA00042181"/>
    </source>
</evidence>
<dbReference type="CDD" id="cd23799">
    <property type="entry name" value="UBCc_UBE2J"/>
    <property type="match status" value="1"/>
</dbReference>
<dbReference type="EMBL" id="KV454013">
    <property type="protein sequence ID" value="ODV96424.1"/>
    <property type="molecule type" value="Genomic_DNA"/>
</dbReference>
<dbReference type="FunFam" id="3.10.110.10:FF:000023">
    <property type="entry name" value="Ubiquitin-conjugating enzyme E2 J2"/>
    <property type="match status" value="1"/>
</dbReference>
<dbReference type="Pfam" id="PF00179">
    <property type="entry name" value="UQ_con"/>
    <property type="match status" value="1"/>
</dbReference>
<dbReference type="PROSITE" id="PS50127">
    <property type="entry name" value="UBC_2"/>
    <property type="match status" value="1"/>
</dbReference>
<evidence type="ECO:0000256" key="15">
    <source>
        <dbReference type="SAM" id="MobiDB-lite"/>
    </source>
</evidence>
<protein>
    <recommendedName>
        <fullName evidence="11">Ubiquitin-conjugating enzyme E2 6</fullName>
        <ecNumber evidence="2">2.3.2.23</ecNumber>
    </recommendedName>
    <alternativeName>
        <fullName evidence="13">E2 ubiquitin-conjugating enzyme 6</fullName>
    </alternativeName>
    <alternativeName>
        <fullName evidence="14">Ubiquitin carrier protein UBC6</fullName>
    </alternativeName>
    <alternativeName>
        <fullName evidence="12">Ubiquitin-protein ligase UBC6</fullName>
    </alternativeName>
</protein>
<evidence type="ECO:0000256" key="5">
    <source>
        <dbReference type="ARBA" id="ARBA00022741"/>
    </source>
</evidence>
<proteinExistence type="predicted"/>
<keyword evidence="4 16" id="KW-0812">Transmembrane</keyword>
<dbReference type="AlphaFoldDB" id="A0A1E4TXG5"/>
<evidence type="ECO:0000256" key="1">
    <source>
        <dbReference type="ARBA" id="ARBA00004586"/>
    </source>
</evidence>
<evidence type="ECO:0000256" key="10">
    <source>
        <dbReference type="ARBA" id="ARBA00023136"/>
    </source>
</evidence>
<dbReference type="GO" id="GO:0006513">
    <property type="term" value="P:protein monoubiquitination"/>
    <property type="evidence" value="ECO:0007669"/>
    <property type="project" value="EnsemblFungi"/>
</dbReference>
<dbReference type="STRING" id="669874.A0A1E4TXG5"/>